<protein>
    <submittedName>
        <fullName evidence="1">Uncharacterized protein</fullName>
    </submittedName>
</protein>
<organism evidence="1 2">
    <name type="scientific">Mortierella isabellina</name>
    <name type="common">Filamentous fungus</name>
    <name type="synonym">Umbelopsis isabellina</name>
    <dbReference type="NCBI Taxonomy" id="91625"/>
    <lineage>
        <taxon>Eukaryota</taxon>
        <taxon>Fungi</taxon>
        <taxon>Fungi incertae sedis</taxon>
        <taxon>Mucoromycota</taxon>
        <taxon>Mucoromycotina</taxon>
        <taxon>Umbelopsidomycetes</taxon>
        <taxon>Umbelopsidales</taxon>
        <taxon>Umbelopsidaceae</taxon>
        <taxon>Umbelopsis</taxon>
    </lineage>
</organism>
<comment type="caution">
    <text evidence="1">The sequence shown here is derived from an EMBL/GenBank/DDBJ whole genome shotgun (WGS) entry which is preliminary data.</text>
</comment>
<evidence type="ECO:0000313" key="2">
    <source>
        <dbReference type="Proteomes" id="UP000654370"/>
    </source>
</evidence>
<evidence type="ECO:0000313" key="1">
    <source>
        <dbReference type="EMBL" id="KAG2178001.1"/>
    </source>
</evidence>
<dbReference type="InterPro" id="IPR024368">
    <property type="entry name" value="Ecl1/2/3"/>
</dbReference>
<name>A0A8H7PQ32_MORIS</name>
<proteinExistence type="predicted"/>
<dbReference type="EMBL" id="JAEPQZ010000008">
    <property type="protein sequence ID" value="KAG2178001.1"/>
    <property type="molecule type" value="Genomic_DNA"/>
</dbReference>
<dbReference type="Pfam" id="PF12855">
    <property type="entry name" value="Ecl1"/>
    <property type="match status" value="1"/>
</dbReference>
<dbReference type="Proteomes" id="UP000654370">
    <property type="component" value="Unassembled WGS sequence"/>
</dbReference>
<accession>A0A8H7PQ32</accession>
<dbReference type="AlphaFoldDB" id="A0A8H7PQ32"/>
<reference evidence="1" key="1">
    <citation type="submission" date="2020-12" db="EMBL/GenBank/DDBJ databases">
        <title>Metabolic potential, ecology and presence of endohyphal bacteria is reflected in genomic diversity of Mucoromycotina.</title>
        <authorList>
            <person name="Muszewska A."/>
            <person name="Okrasinska A."/>
            <person name="Steczkiewicz K."/>
            <person name="Drgas O."/>
            <person name="Orlowska M."/>
            <person name="Perlinska-Lenart U."/>
            <person name="Aleksandrzak-Piekarczyk T."/>
            <person name="Szatraj K."/>
            <person name="Zielenkiewicz U."/>
            <person name="Pilsyk S."/>
            <person name="Malc E."/>
            <person name="Mieczkowski P."/>
            <person name="Kruszewska J.S."/>
            <person name="Biernat P."/>
            <person name="Pawlowska J."/>
        </authorList>
    </citation>
    <scope>NUCLEOTIDE SEQUENCE</scope>
    <source>
        <strain evidence="1">WA0000067209</strain>
    </source>
</reference>
<keyword evidence="2" id="KW-1185">Reference proteome</keyword>
<sequence>MDLNWCVICDQHVEEALESSLYCSESCKMKDQKNATTFNLSSSPSSTLNLNTASRLMKTPALISRLAKKPAAAAPSTTSYPWVPMYRKRHGIAVARRCTPSTSSTLVTKPFAPLVI</sequence>
<dbReference type="OrthoDB" id="3599883at2759"/>
<gene>
    <name evidence="1" type="ORF">INT43_003254</name>
</gene>